<evidence type="ECO:0000313" key="2">
    <source>
        <dbReference type="Proteomes" id="UP000032120"/>
    </source>
</evidence>
<dbReference type="OrthoDB" id="7063626at2"/>
<name>A0A0D0IJL9_9MICO</name>
<comment type="caution">
    <text evidence="1">The sequence shown here is derived from an EMBL/GenBank/DDBJ whole genome shotgun (WGS) entry which is preliminary data.</text>
</comment>
<proteinExistence type="predicted"/>
<dbReference type="Proteomes" id="UP000032120">
    <property type="component" value="Unassembled WGS sequence"/>
</dbReference>
<sequence>MSDAFMVHRGVHNCFAFTPEISHEHLLQVSAVAERLGYSIGFRQVGETTLEIQERLREEGPSAYLDVVSIQEDVSPRAPAHEAEHYVISRLGKLNPKRELAITDPYLFTNRRVKDADAYAASLVRIMSPLLTNEVTVIAVVSEKQTDDRVQGAVTAALKLAAPDAVLRVVVSEDFHDRFWIADRETGVIMGTSLNKIGGKIFFMDKLSNEDVRAVVHELDEIHYKGE</sequence>
<reference evidence="1 2" key="1">
    <citation type="submission" date="2015-01" db="EMBL/GenBank/DDBJ databases">
        <title>Draft genome sequence of Leucobacter komagatae strain VKM ST2845.</title>
        <authorList>
            <person name="Karlyshev A.V."/>
            <person name="Kudryashova E.B."/>
        </authorList>
    </citation>
    <scope>NUCLEOTIDE SEQUENCE [LARGE SCALE GENOMIC DNA]</scope>
    <source>
        <strain evidence="1 2">VKM ST2845</strain>
    </source>
</reference>
<dbReference type="RefSeq" id="WP_042545583.1">
    <property type="nucleotide sequence ID" value="NZ_JXSQ01000056.1"/>
</dbReference>
<dbReference type="AlphaFoldDB" id="A0A0D0IJL9"/>
<evidence type="ECO:0000313" key="1">
    <source>
        <dbReference type="EMBL" id="KIP51242.1"/>
    </source>
</evidence>
<accession>A0A0D0IJL9</accession>
<gene>
    <name evidence="1" type="ORF">SD72_16590</name>
</gene>
<keyword evidence="2" id="KW-1185">Reference proteome</keyword>
<organism evidence="1 2">
    <name type="scientific">Leucobacter komagatae</name>
    <dbReference type="NCBI Taxonomy" id="55969"/>
    <lineage>
        <taxon>Bacteria</taxon>
        <taxon>Bacillati</taxon>
        <taxon>Actinomycetota</taxon>
        <taxon>Actinomycetes</taxon>
        <taxon>Micrococcales</taxon>
        <taxon>Microbacteriaceae</taxon>
        <taxon>Leucobacter</taxon>
    </lineage>
</organism>
<protein>
    <submittedName>
        <fullName evidence="1">Uncharacterized protein</fullName>
    </submittedName>
</protein>
<dbReference type="EMBL" id="JXSQ01000056">
    <property type="protein sequence ID" value="KIP51242.1"/>
    <property type="molecule type" value="Genomic_DNA"/>
</dbReference>